<sequence>MSDFVRRASDAFHHRRSSTDSADLPNSPDPPNAAKPPEKESLNQKPEPTQPESHVNEAFAGVASDNVPPPKQHRLWGWPHHQAKQTGTNQQPSQKQEDIDWVVGT</sequence>
<dbReference type="OrthoDB" id="4367922at2759"/>
<feature type="compositionally biased region" description="Polar residues" evidence="1">
    <location>
        <begin position="84"/>
        <end position="94"/>
    </location>
</feature>
<dbReference type="AlphaFoldDB" id="A0A9X0C8X3"/>
<evidence type="ECO:0000313" key="2">
    <source>
        <dbReference type="EMBL" id="KAJ5512809.1"/>
    </source>
</evidence>
<feature type="region of interest" description="Disordered" evidence="1">
    <location>
        <begin position="1"/>
        <end position="105"/>
    </location>
</feature>
<evidence type="ECO:0000313" key="3">
    <source>
        <dbReference type="Proteomes" id="UP001149954"/>
    </source>
</evidence>
<evidence type="ECO:0000256" key="1">
    <source>
        <dbReference type="SAM" id="MobiDB-lite"/>
    </source>
</evidence>
<feature type="compositionally biased region" description="Basic and acidic residues" evidence="1">
    <location>
        <begin position="1"/>
        <end position="12"/>
    </location>
</feature>
<reference evidence="2" key="1">
    <citation type="submission" date="2022-12" db="EMBL/GenBank/DDBJ databases">
        <authorList>
            <person name="Petersen C."/>
        </authorList>
    </citation>
    <scope>NUCLEOTIDE SEQUENCE</scope>
    <source>
        <strain evidence="2">IBT 29495</strain>
    </source>
</reference>
<gene>
    <name evidence="2" type="ORF">N7463_002361</name>
</gene>
<proteinExistence type="predicted"/>
<dbReference type="EMBL" id="JAPWDS010000002">
    <property type="protein sequence ID" value="KAJ5512809.1"/>
    <property type="molecule type" value="Genomic_DNA"/>
</dbReference>
<name>A0A9X0C8X3_9EURO</name>
<accession>A0A9X0C8X3</accession>
<reference evidence="2" key="2">
    <citation type="journal article" date="2023" name="IMA Fungus">
        <title>Comparative genomic study of the Penicillium genus elucidates a diverse pangenome and 15 lateral gene transfer events.</title>
        <authorList>
            <person name="Petersen C."/>
            <person name="Sorensen T."/>
            <person name="Nielsen M.R."/>
            <person name="Sondergaard T.E."/>
            <person name="Sorensen J.L."/>
            <person name="Fitzpatrick D.A."/>
            <person name="Frisvad J.C."/>
            <person name="Nielsen K.L."/>
        </authorList>
    </citation>
    <scope>NUCLEOTIDE SEQUENCE</scope>
    <source>
        <strain evidence="2">IBT 29495</strain>
    </source>
</reference>
<comment type="caution">
    <text evidence="2">The sequence shown here is derived from an EMBL/GenBank/DDBJ whole genome shotgun (WGS) entry which is preliminary data.</text>
</comment>
<protein>
    <submittedName>
        <fullName evidence="2">Uncharacterized protein</fullName>
    </submittedName>
</protein>
<dbReference type="Proteomes" id="UP001149954">
    <property type="component" value="Unassembled WGS sequence"/>
</dbReference>
<organism evidence="2 3">
    <name type="scientific">Penicillium fimorum</name>
    <dbReference type="NCBI Taxonomy" id="1882269"/>
    <lineage>
        <taxon>Eukaryota</taxon>
        <taxon>Fungi</taxon>
        <taxon>Dikarya</taxon>
        <taxon>Ascomycota</taxon>
        <taxon>Pezizomycotina</taxon>
        <taxon>Eurotiomycetes</taxon>
        <taxon>Eurotiomycetidae</taxon>
        <taxon>Eurotiales</taxon>
        <taxon>Aspergillaceae</taxon>
        <taxon>Penicillium</taxon>
    </lineage>
</organism>
<keyword evidence="3" id="KW-1185">Reference proteome</keyword>
<feature type="compositionally biased region" description="Polar residues" evidence="1">
    <location>
        <begin position="43"/>
        <end position="53"/>
    </location>
</feature>